<organism evidence="1">
    <name type="scientific">Anguilla anguilla</name>
    <name type="common">European freshwater eel</name>
    <name type="synonym">Muraena anguilla</name>
    <dbReference type="NCBI Taxonomy" id="7936"/>
    <lineage>
        <taxon>Eukaryota</taxon>
        <taxon>Metazoa</taxon>
        <taxon>Chordata</taxon>
        <taxon>Craniata</taxon>
        <taxon>Vertebrata</taxon>
        <taxon>Euteleostomi</taxon>
        <taxon>Actinopterygii</taxon>
        <taxon>Neopterygii</taxon>
        <taxon>Teleostei</taxon>
        <taxon>Anguilliformes</taxon>
        <taxon>Anguillidae</taxon>
        <taxon>Anguilla</taxon>
    </lineage>
</organism>
<dbReference type="AlphaFoldDB" id="A0A0E9RS94"/>
<evidence type="ECO:0000313" key="1">
    <source>
        <dbReference type="EMBL" id="JAH32004.1"/>
    </source>
</evidence>
<reference evidence="1" key="2">
    <citation type="journal article" date="2015" name="Fish Shellfish Immunol.">
        <title>Early steps in the European eel (Anguilla anguilla)-Vibrio vulnificus interaction in the gills: Role of the RtxA13 toxin.</title>
        <authorList>
            <person name="Callol A."/>
            <person name="Pajuelo D."/>
            <person name="Ebbesson L."/>
            <person name="Teles M."/>
            <person name="MacKenzie S."/>
            <person name="Amaro C."/>
        </authorList>
    </citation>
    <scope>NUCLEOTIDE SEQUENCE</scope>
</reference>
<reference evidence="1" key="1">
    <citation type="submission" date="2014-11" db="EMBL/GenBank/DDBJ databases">
        <authorList>
            <person name="Amaro Gonzalez C."/>
        </authorList>
    </citation>
    <scope>NUCLEOTIDE SEQUENCE</scope>
</reference>
<name>A0A0E9RS94_ANGAN</name>
<dbReference type="EMBL" id="GBXM01076573">
    <property type="protein sequence ID" value="JAH32004.1"/>
    <property type="molecule type" value="Transcribed_RNA"/>
</dbReference>
<proteinExistence type="predicted"/>
<sequence length="26" mass="2985">MFAGGIDIHFHFKCASYLESINAERK</sequence>
<accession>A0A0E9RS94</accession>
<protein>
    <submittedName>
        <fullName evidence="1">Uncharacterized protein</fullName>
    </submittedName>
</protein>